<dbReference type="AlphaFoldDB" id="A0A8H2NMQ0"/>
<dbReference type="PANTHER" id="PTHR44688">
    <property type="entry name" value="DNA-BINDING TRANSCRIPTIONAL ACTIVATOR DEVR_DOSR"/>
    <property type="match status" value="1"/>
</dbReference>
<evidence type="ECO:0000256" key="3">
    <source>
        <dbReference type="ARBA" id="ARBA00023163"/>
    </source>
</evidence>
<reference evidence="5 6" key="1">
    <citation type="submission" date="2019-09" db="EMBL/GenBank/DDBJ databases">
        <authorList>
            <person name="Chandra G."/>
            <person name="Truman W A."/>
        </authorList>
    </citation>
    <scope>NUCLEOTIDE SEQUENCE [LARGE SCALE GENOMIC DNA]</scope>
    <source>
        <strain evidence="5">PS900</strain>
    </source>
</reference>
<dbReference type="RefSeq" id="WP_191624871.1">
    <property type="nucleotide sequence ID" value="NZ_CABVIE010000002.1"/>
</dbReference>
<dbReference type="PRINTS" id="PR00038">
    <property type="entry name" value="HTHLUXR"/>
</dbReference>
<gene>
    <name evidence="5" type="ORF">PS900_00671</name>
</gene>
<dbReference type="InterPro" id="IPR016032">
    <property type="entry name" value="Sig_transdc_resp-reg_C-effctor"/>
</dbReference>
<name>A0A8H2NMQ0_PSEFL</name>
<keyword evidence="1" id="KW-0805">Transcription regulation</keyword>
<evidence type="ECO:0000256" key="2">
    <source>
        <dbReference type="ARBA" id="ARBA00023125"/>
    </source>
</evidence>
<dbReference type="PROSITE" id="PS00622">
    <property type="entry name" value="HTH_LUXR_1"/>
    <property type="match status" value="1"/>
</dbReference>
<accession>A0A8H2NMQ0</accession>
<dbReference type="PANTHER" id="PTHR44688:SF16">
    <property type="entry name" value="DNA-BINDING TRANSCRIPTIONAL ACTIVATOR DEVR_DOSR"/>
    <property type="match status" value="1"/>
</dbReference>
<comment type="caution">
    <text evidence="5">The sequence shown here is derived from an EMBL/GenBank/DDBJ whole genome shotgun (WGS) entry which is preliminary data.</text>
</comment>
<dbReference type="Gene3D" id="1.10.10.10">
    <property type="entry name" value="Winged helix-like DNA-binding domain superfamily/Winged helix DNA-binding domain"/>
    <property type="match status" value="1"/>
</dbReference>
<keyword evidence="2" id="KW-0238">DNA-binding</keyword>
<dbReference type="EMBL" id="CABVIE010000002">
    <property type="protein sequence ID" value="VVO58455.1"/>
    <property type="molecule type" value="Genomic_DNA"/>
</dbReference>
<evidence type="ECO:0000313" key="6">
    <source>
        <dbReference type="Proteomes" id="UP000325723"/>
    </source>
</evidence>
<protein>
    <recommendedName>
        <fullName evidence="4">HTH luxR-type domain-containing protein</fullName>
    </recommendedName>
</protein>
<dbReference type="PROSITE" id="PS50043">
    <property type="entry name" value="HTH_LUXR_2"/>
    <property type="match status" value="1"/>
</dbReference>
<sequence>MLNSHEQDAASYTSPPAIMSDTISISTAAAPSRLGVLIDAVGEREFEVELLSLLHETSGAEHCTVFCLDDDVPRGFGAVSLDGSNTARANATRYLQRQFWRRDPTMEVARQQTRLTHMSLIRRRIRSIEDPELREQIYAQMGERLLICGPSAAGGIALSMLKPGHDAMFDAAGVLEMQRLASLLLPIVGKHISASWQRRNILLALTSITEIEDCIAQAAQKFPSRERQVCSRIIYGMFTTGIALELGISEETVTTYRKRLYQRLGIATQRELLIWYVTQWTSGEVASTSLRHSLSWELESMAPSLSTGTVSGRH</sequence>
<dbReference type="SUPFAM" id="SSF46894">
    <property type="entry name" value="C-terminal effector domain of the bipartite response regulators"/>
    <property type="match status" value="1"/>
</dbReference>
<evidence type="ECO:0000259" key="4">
    <source>
        <dbReference type="PROSITE" id="PS50043"/>
    </source>
</evidence>
<organism evidence="5 6">
    <name type="scientific">Pseudomonas fluorescens</name>
    <dbReference type="NCBI Taxonomy" id="294"/>
    <lineage>
        <taxon>Bacteria</taxon>
        <taxon>Pseudomonadati</taxon>
        <taxon>Pseudomonadota</taxon>
        <taxon>Gammaproteobacteria</taxon>
        <taxon>Pseudomonadales</taxon>
        <taxon>Pseudomonadaceae</taxon>
        <taxon>Pseudomonas</taxon>
    </lineage>
</organism>
<dbReference type="Proteomes" id="UP000325723">
    <property type="component" value="Unassembled WGS sequence"/>
</dbReference>
<dbReference type="SMART" id="SM00421">
    <property type="entry name" value="HTH_LUXR"/>
    <property type="match status" value="1"/>
</dbReference>
<feature type="domain" description="HTH luxR-type" evidence="4">
    <location>
        <begin position="215"/>
        <end position="280"/>
    </location>
</feature>
<evidence type="ECO:0000256" key="1">
    <source>
        <dbReference type="ARBA" id="ARBA00023015"/>
    </source>
</evidence>
<dbReference type="Pfam" id="PF00196">
    <property type="entry name" value="GerE"/>
    <property type="match status" value="1"/>
</dbReference>
<evidence type="ECO:0000313" key="5">
    <source>
        <dbReference type="EMBL" id="VVO58455.1"/>
    </source>
</evidence>
<dbReference type="GO" id="GO:0006355">
    <property type="term" value="P:regulation of DNA-templated transcription"/>
    <property type="evidence" value="ECO:0007669"/>
    <property type="project" value="InterPro"/>
</dbReference>
<dbReference type="InterPro" id="IPR036388">
    <property type="entry name" value="WH-like_DNA-bd_sf"/>
</dbReference>
<dbReference type="InterPro" id="IPR000792">
    <property type="entry name" value="Tscrpt_reg_LuxR_C"/>
</dbReference>
<proteinExistence type="predicted"/>
<dbReference type="GO" id="GO:0003677">
    <property type="term" value="F:DNA binding"/>
    <property type="evidence" value="ECO:0007669"/>
    <property type="project" value="UniProtKB-KW"/>
</dbReference>
<keyword evidence="3" id="KW-0804">Transcription</keyword>